<protein>
    <submittedName>
        <fullName evidence="3">Uncharacterized protein</fullName>
    </submittedName>
</protein>
<feature type="coiled-coil region" evidence="1">
    <location>
        <begin position="56"/>
        <end position="111"/>
    </location>
</feature>
<gene>
    <name evidence="3" type="ORF">H9826_01345</name>
</gene>
<organism evidence="3 4">
    <name type="scientific">Candidatus Intestinimonas merdavium</name>
    <dbReference type="NCBI Taxonomy" id="2838622"/>
    <lineage>
        <taxon>Bacteria</taxon>
        <taxon>Bacillati</taxon>
        <taxon>Bacillota</taxon>
        <taxon>Clostridia</taxon>
        <taxon>Eubacteriales</taxon>
        <taxon>Intestinimonas</taxon>
    </lineage>
</organism>
<evidence type="ECO:0000256" key="1">
    <source>
        <dbReference type="SAM" id="Coils"/>
    </source>
</evidence>
<proteinExistence type="predicted"/>
<reference evidence="3" key="2">
    <citation type="submission" date="2021-04" db="EMBL/GenBank/DDBJ databases">
        <authorList>
            <person name="Gilroy R."/>
        </authorList>
    </citation>
    <scope>NUCLEOTIDE SEQUENCE</scope>
    <source>
        <strain evidence="3">CHK33-7979</strain>
    </source>
</reference>
<evidence type="ECO:0000313" key="4">
    <source>
        <dbReference type="Proteomes" id="UP000886824"/>
    </source>
</evidence>
<feature type="compositionally biased region" description="Acidic residues" evidence="2">
    <location>
        <begin position="230"/>
        <end position="239"/>
    </location>
</feature>
<dbReference type="EMBL" id="DXCX01000016">
    <property type="protein sequence ID" value="HIY72606.1"/>
    <property type="molecule type" value="Genomic_DNA"/>
</dbReference>
<comment type="caution">
    <text evidence="3">The sequence shown here is derived from an EMBL/GenBank/DDBJ whole genome shotgun (WGS) entry which is preliminary data.</text>
</comment>
<accession>A0A9D1Z5V8</accession>
<name>A0A9D1Z5V8_9FIRM</name>
<sequence length="282" mass="30905">MNVSSAFRAMSLNSVLYANRAGQPMGQSSRGVFGFRSPFQQDSLSISPQGRASGIVDALNKQKMQIEDRKNNLMAAAREDGRSMESIQAQLDSYDEQIKKIDEQITEATVQQMTASAEEQNRIVKKDDNQPKTEQEIQNEKMNNLMKLSSGLDRISITNSVKTRVDGASAVLESEIALDKGRGSTASKEAELAELRQRSMNLTTQIGKQAANLFDQIQESNQPVDKVEETQESEEDPTAAEDAQKAGNSGADVLQAKVDQYVQAEKMPETQAAEVSQINALA</sequence>
<evidence type="ECO:0000256" key="2">
    <source>
        <dbReference type="SAM" id="MobiDB-lite"/>
    </source>
</evidence>
<keyword evidence="1" id="KW-0175">Coiled coil</keyword>
<feature type="region of interest" description="Disordered" evidence="2">
    <location>
        <begin position="219"/>
        <end position="252"/>
    </location>
</feature>
<dbReference type="Proteomes" id="UP000886824">
    <property type="component" value="Unassembled WGS sequence"/>
</dbReference>
<dbReference type="AlphaFoldDB" id="A0A9D1Z5V8"/>
<evidence type="ECO:0000313" key="3">
    <source>
        <dbReference type="EMBL" id="HIY72606.1"/>
    </source>
</evidence>
<reference evidence="3" key="1">
    <citation type="journal article" date="2021" name="PeerJ">
        <title>Extensive microbial diversity within the chicken gut microbiome revealed by metagenomics and culture.</title>
        <authorList>
            <person name="Gilroy R."/>
            <person name="Ravi A."/>
            <person name="Getino M."/>
            <person name="Pursley I."/>
            <person name="Horton D.L."/>
            <person name="Alikhan N.F."/>
            <person name="Baker D."/>
            <person name="Gharbi K."/>
            <person name="Hall N."/>
            <person name="Watson M."/>
            <person name="Adriaenssens E.M."/>
            <person name="Foster-Nyarko E."/>
            <person name="Jarju S."/>
            <person name="Secka A."/>
            <person name="Antonio M."/>
            <person name="Oren A."/>
            <person name="Chaudhuri R.R."/>
            <person name="La Ragione R."/>
            <person name="Hildebrand F."/>
            <person name="Pallen M.J."/>
        </authorList>
    </citation>
    <scope>NUCLEOTIDE SEQUENCE</scope>
    <source>
        <strain evidence="3">CHK33-7979</strain>
    </source>
</reference>